<sequence length="201" mass="22816">MDQLNLFNNLNNKESKEVKEVAKVIKFPIEKQEVKKEEPQEQEENTSSINMIELKAVRKAIKINQSTKIRNPQHARDIINELYDLENIAEEQFIMLALDSKNYVIGSHLVSHGNLNSSIVHPREVFKRAIINNAAAIIVAHNHPSGNIKPSKDDIKTTQRLAEVGEIIGIELLDHLIIGYNDRMLSLKNGGYFESKAQDLL</sequence>
<dbReference type="Proteomes" id="UP000219573">
    <property type="component" value="Unassembled WGS sequence"/>
</dbReference>
<dbReference type="GO" id="GO:0006508">
    <property type="term" value="P:proteolysis"/>
    <property type="evidence" value="ECO:0007669"/>
    <property type="project" value="UniProtKB-KW"/>
</dbReference>
<comment type="similarity">
    <text evidence="1">Belongs to the UPF0758 family.</text>
</comment>
<name>A0A285IFG4_9FIRM</name>
<dbReference type="Pfam" id="PF04002">
    <property type="entry name" value="RadC"/>
    <property type="match status" value="1"/>
</dbReference>
<dbReference type="InterPro" id="IPR001405">
    <property type="entry name" value="UPF0758"/>
</dbReference>
<keyword evidence="2" id="KW-0645">Protease</keyword>
<dbReference type="EMBL" id="OBDZ01000039">
    <property type="protein sequence ID" value="SNY45816.1"/>
    <property type="molecule type" value="Genomic_DNA"/>
</dbReference>
<dbReference type="InterPro" id="IPR037518">
    <property type="entry name" value="MPN"/>
</dbReference>
<keyword evidence="6" id="KW-0482">Metalloprotease</keyword>
<dbReference type="PANTHER" id="PTHR30471">
    <property type="entry name" value="DNA REPAIR PROTEIN RADC"/>
    <property type="match status" value="1"/>
</dbReference>
<reference evidence="9" key="1">
    <citation type="submission" date="2017-09" db="EMBL/GenBank/DDBJ databases">
        <authorList>
            <person name="Varghese N."/>
            <person name="Submissions S."/>
        </authorList>
    </citation>
    <scope>NUCLEOTIDE SEQUENCE [LARGE SCALE GENOMIC DNA]</scope>
    <source>
        <strain evidence="9">MSL47</strain>
    </source>
</reference>
<accession>A0A285IFG4</accession>
<evidence type="ECO:0000256" key="4">
    <source>
        <dbReference type="ARBA" id="ARBA00022801"/>
    </source>
</evidence>
<dbReference type="GO" id="GO:0008237">
    <property type="term" value="F:metallopeptidase activity"/>
    <property type="evidence" value="ECO:0007669"/>
    <property type="project" value="UniProtKB-KW"/>
</dbReference>
<dbReference type="PROSITE" id="PS50249">
    <property type="entry name" value="MPN"/>
    <property type="match status" value="1"/>
</dbReference>
<keyword evidence="9" id="KW-1185">Reference proteome</keyword>
<feature type="domain" description="MPN" evidence="7">
    <location>
        <begin position="68"/>
        <end position="193"/>
    </location>
</feature>
<keyword evidence="4" id="KW-0378">Hydrolase</keyword>
<dbReference type="RefSeq" id="WP_216358853.1">
    <property type="nucleotide sequence ID" value="NZ_OBDZ01000039.1"/>
</dbReference>
<proteinExistence type="inferred from homology"/>
<evidence type="ECO:0000259" key="7">
    <source>
        <dbReference type="PROSITE" id="PS50249"/>
    </source>
</evidence>
<gene>
    <name evidence="8" type="ORF">SAMN06265827_13940</name>
</gene>
<evidence type="ECO:0000256" key="5">
    <source>
        <dbReference type="ARBA" id="ARBA00022833"/>
    </source>
</evidence>
<protein>
    <submittedName>
        <fullName evidence="8">DNA repair protein RadC</fullName>
    </submittedName>
</protein>
<evidence type="ECO:0000256" key="2">
    <source>
        <dbReference type="ARBA" id="ARBA00022670"/>
    </source>
</evidence>
<keyword evidence="3" id="KW-0479">Metal-binding</keyword>
<dbReference type="PROSITE" id="PS01302">
    <property type="entry name" value="UPF0758"/>
    <property type="match status" value="1"/>
</dbReference>
<evidence type="ECO:0000313" key="8">
    <source>
        <dbReference type="EMBL" id="SNY45816.1"/>
    </source>
</evidence>
<keyword evidence="5" id="KW-0862">Zinc</keyword>
<organism evidence="8 9">
    <name type="scientific">Orenia metallireducens</name>
    <dbReference type="NCBI Taxonomy" id="1413210"/>
    <lineage>
        <taxon>Bacteria</taxon>
        <taxon>Bacillati</taxon>
        <taxon>Bacillota</taxon>
        <taxon>Clostridia</taxon>
        <taxon>Halanaerobiales</taxon>
        <taxon>Halobacteroidaceae</taxon>
        <taxon>Orenia</taxon>
    </lineage>
</organism>
<dbReference type="GO" id="GO:0046872">
    <property type="term" value="F:metal ion binding"/>
    <property type="evidence" value="ECO:0007669"/>
    <property type="project" value="UniProtKB-KW"/>
</dbReference>
<evidence type="ECO:0000256" key="6">
    <source>
        <dbReference type="ARBA" id="ARBA00023049"/>
    </source>
</evidence>
<evidence type="ECO:0000256" key="1">
    <source>
        <dbReference type="ARBA" id="ARBA00010243"/>
    </source>
</evidence>
<evidence type="ECO:0000256" key="3">
    <source>
        <dbReference type="ARBA" id="ARBA00022723"/>
    </source>
</evidence>
<dbReference type="Gene3D" id="3.40.140.10">
    <property type="entry name" value="Cytidine Deaminase, domain 2"/>
    <property type="match status" value="1"/>
</dbReference>
<dbReference type="CDD" id="cd08071">
    <property type="entry name" value="MPN_DUF2466"/>
    <property type="match status" value="1"/>
</dbReference>
<dbReference type="PANTHER" id="PTHR30471:SF3">
    <property type="entry name" value="UPF0758 PROTEIN YEES-RELATED"/>
    <property type="match status" value="1"/>
</dbReference>
<dbReference type="InterPro" id="IPR025657">
    <property type="entry name" value="RadC_JAB"/>
</dbReference>
<dbReference type="InterPro" id="IPR020891">
    <property type="entry name" value="UPF0758_CS"/>
</dbReference>
<dbReference type="AlphaFoldDB" id="A0A285IFG4"/>
<evidence type="ECO:0000313" key="9">
    <source>
        <dbReference type="Proteomes" id="UP000219573"/>
    </source>
</evidence>